<dbReference type="EMBL" id="SHKR01000012">
    <property type="protein sequence ID" value="RZU16436.1"/>
    <property type="molecule type" value="Genomic_DNA"/>
</dbReference>
<organism evidence="1 2">
    <name type="scientific">Kribbella rubisoli</name>
    <dbReference type="NCBI Taxonomy" id="3075929"/>
    <lineage>
        <taxon>Bacteria</taxon>
        <taxon>Bacillati</taxon>
        <taxon>Actinomycetota</taxon>
        <taxon>Actinomycetes</taxon>
        <taxon>Propionibacteriales</taxon>
        <taxon>Kribbellaceae</taxon>
        <taxon>Kribbella</taxon>
    </lineage>
</organism>
<keyword evidence="2" id="KW-1185">Reference proteome</keyword>
<accession>A0A4V2FY62</accession>
<evidence type="ECO:0000313" key="2">
    <source>
        <dbReference type="Proteomes" id="UP000292027"/>
    </source>
</evidence>
<gene>
    <name evidence="1" type="ORF">EV645_4001</name>
</gene>
<reference evidence="1 2" key="1">
    <citation type="journal article" date="2015" name="Stand. Genomic Sci.">
        <title>Genomic Encyclopedia of Bacterial and Archaeal Type Strains, Phase III: the genomes of soil and plant-associated and newly described type strains.</title>
        <authorList>
            <person name="Whitman W.B."/>
            <person name="Woyke T."/>
            <person name="Klenk H.P."/>
            <person name="Zhou Y."/>
            <person name="Lilburn T.G."/>
            <person name="Beck B.J."/>
            <person name="De Vos P."/>
            <person name="Vandamme P."/>
            <person name="Eisen J.A."/>
            <person name="Garrity G."/>
            <person name="Hugenholtz P."/>
            <person name="Kyrpides N.C."/>
        </authorList>
    </citation>
    <scope>NUCLEOTIDE SEQUENCE [LARGE SCALE GENOMIC DNA]</scope>
    <source>
        <strain evidence="1 2">VKM Ac-2540</strain>
    </source>
</reference>
<dbReference type="Proteomes" id="UP000292027">
    <property type="component" value="Unassembled WGS sequence"/>
</dbReference>
<sequence>MRLQLLTRGNKGTRFKIMANVRDDQPEPLVVPLSKDGHESLTFDVGGISGWAGYHSPETEERQLLVQLRVGPETDDPDAPIEMRELRVAAQSGAAFNSAFLRTIPVARITAAINRPAIAEQLRPLLAPTNEIQADDFPGSGQWVYALPPRSRATLRPKLKIKDPGTRRRPDDFYRQVAEAYLAQASISDQAARDLAEANAVPVSTAHRWLKEARNRGLLKMPGQGGE</sequence>
<dbReference type="AlphaFoldDB" id="A0A4V2FY62"/>
<evidence type="ECO:0000313" key="1">
    <source>
        <dbReference type="EMBL" id="RZU16436.1"/>
    </source>
</evidence>
<protein>
    <submittedName>
        <fullName evidence="1">Uncharacterized protein</fullName>
    </submittedName>
</protein>
<comment type="caution">
    <text evidence="1">The sequence shown here is derived from an EMBL/GenBank/DDBJ whole genome shotgun (WGS) entry which is preliminary data.</text>
</comment>
<name>A0A4V2FY62_9ACTN</name>
<proteinExistence type="predicted"/>